<accession>A0A2R4XJS5</accession>
<protein>
    <submittedName>
        <fullName evidence="1">Uncharacterized protein</fullName>
    </submittedName>
</protein>
<dbReference type="Proteomes" id="UP000244571">
    <property type="component" value="Chromosome"/>
</dbReference>
<proteinExistence type="predicted"/>
<evidence type="ECO:0000313" key="2">
    <source>
        <dbReference type="Proteomes" id="UP000244571"/>
    </source>
</evidence>
<dbReference type="EMBL" id="CP028901">
    <property type="protein sequence ID" value="AWB34036.1"/>
    <property type="molecule type" value="Genomic_DNA"/>
</dbReference>
<name>A0A2R4XJS5_9BURK</name>
<dbReference type="AlphaFoldDB" id="A0A2R4XJS5"/>
<dbReference type="KEGG" id="boz:DBV39_10275"/>
<keyword evidence="2" id="KW-1185">Reference proteome</keyword>
<organism evidence="1 2">
    <name type="scientific">Orrella marina</name>
    <dbReference type="NCBI Taxonomy" id="2163011"/>
    <lineage>
        <taxon>Bacteria</taxon>
        <taxon>Pseudomonadati</taxon>
        <taxon>Pseudomonadota</taxon>
        <taxon>Betaproteobacteria</taxon>
        <taxon>Burkholderiales</taxon>
        <taxon>Alcaligenaceae</taxon>
        <taxon>Orrella</taxon>
    </lineage>
</organism>
<gene>
    <name evidence="1" type="ORF">DBV39_10275</name>
</gene>
<sequence>MTASSFDLALDQAFNEVPCTVAKSNTLATALPSLDANPLFAWPTRPSQPIVRRDSHKSRFHR</sequence>
<evidence type="ECO:0000313" key="1">
    <source>
        <dbReference type="EMBL" id="AWB34036.1"/>
    </source>
</evidence>
<reference evidence="1 2" key="1">
    <citation type="submission" date="2018-04" db="EMBL/GenBank/DDBJ databases">
        <title>Bordetella sp. HZ20 isolated from seawater.</title>
        <authorList>
            <person name="Sun C."/>
        </authorList>
    </citation>
    <scope>NUCLEOTIDE SEQUENCE [LARGE SCALE GENOMIC DNA]</scope>
    <source>
        <strain evidence="1 2">HZ20</strain>
    </source>
</reference>